<dbReference type="EMBL" id="CAKMRJ010005745">
    <property type="protein sequence ID" value="CAH1453235.1"/>
    <property type="molecule type" value="Genomic_DNA"/>
</dbReference>
<name>A0AAU9PSC3_9ASTR</name>
<evidence type="ECO:0000313" key="1">
    <source>
        <dbReference type="EMBL" id="CAH1453235.1"/>
    </source>
</evidence>
<reference evidence="1 2" key="1">
    <citation type="submission" date="2022-01" db="EMBL/GenBank/DDBJ databases">
        <authorList>
            <person name="Xiong W."/>
            <person name="Schranz E."/>
        </authorList>
    </citation>
    <scope>NUCLEOTIDE SEQUENCE [LARGE SCALE GENOMIC DNA]</scope>
</reference>
<proteinExistence type="predicted"/>
<accession>A0AAU9PSC3</accession>
<protein>
    <submittedName>
        <fullName evidence="1">Uncharacterized protein</fullName>
    </submittedName>
</protein>
<keyword evidence="2" id="KW-1185">Reference proteome</keyword>
<dbReference type="AlphaFoldDB" id="A0AAU9PSC3"/>
<dbReference type="Proteomes" id="UP001157418">
    <property type="component" value="Unassembled WGS sequence"/>
</dbReference>
<comment type="caution">
    <text evidence="1">The sequence shown here is derived from an EMBL/GenBank/DDBJ whole genome shotgun (WGS) entry which is preliminary data.</text>
</comment>
<sequence length="264" mass="31044">MDACNQKSLEIFEEEVSIEGLDWCDFVIACLSQIQKTSRILNICWSGCISSVIVSSLHKDIFRIIRYDWMDSGPFVHRLNIILDGSKSLEDFKENIDFLFKSYYYLKPTIDDWINRSWNQLPGNKEMLKYADKRNVEFNQVHQNLVLFFGPKVNQHVEASKNLTNVEKQNEDVQGWDFPLLATRNHREKVYESANGSVDIRFVMEFPITGCRIHKCVIDLWYDFLNDLKKFKEIKMKVIDNDMTRGGIPSKYRVFLDNLKTMSK</sequence>
<gene>
    <name evidence="1" type="ORF">LVIROSA_LOCUS38495</name>
</gene>
<evidence type="ECO:0000313" key="2">
    <source>
        <dbReference type="Proteomes" id="UP001157418"/>
    </source>
</evidence>
<organism evidence="1 2">
    <name type="scientific">Lactuca virosa</name>
    <dbReference type="NCBI Taxonomy" id="75947"/>
    <lineage>
        <taxon>Eukaryota</taxon>
        <taxon>Viridiplantae</taxon>
        <taxon>Streptophyta</taxon>
        <taxon>Embryophyta</taxon>
        <taxon>Tracheophyta</taxon>
        <taxon>Spermatophyta</taxon>
        <taxon>Magnoliopsida</taxon>
        <taxon>eudicotyledons</taxon>
        <taxon>Gunneridae</taxon>
        <taxon>Pentapetalae</taxon>
        <taxon>asterids</taxon>
        <taxon>campanulids</taxon>
        <taxon>Asterales</taxon>
        <taxon>Asteraceae</taxon>
        <taxon>Cichorioideae</taxon>
        <taxon>Cichorieae</taxon>
        <taxon>Lactucinae</taxon>
        <taxon>Lactuca</taxon>
    </lineage>
</organism>